<dbReference type="InterPro" id="IPR004013">
    <property type="entry name" value="PHP_dom"/>
</dbReference>
<dbReference type="Gene3D" id="3.20.20.140">
    <property type="entry name" value="Metal-dependent hydrolases"/>
    <property type="match status" value="1"/>
</dbReference>
<comment type="caution">
    <text evidence="2">The sequence shown here is derived from an EMBL/GenBank/DDBJ whole genome shotgun (WGS) entry which is preliminary data.</text>
</comment>
<dbReference type="Pfam" id="PF02811">
    <property type="entry name" value="PHP"/>
    <property type="match status" value="1"/>
</dbReference>
<dbReference type="InterPro" id="IPR016195">
    <property type="entry name" value="Pol/histidinol_Pase-like"/>
</dbReference>
<dbReference type="SMART" id="SM00481">
    <property type="entry name" value="POLIIIAc"/>
    <property type="match status" value="1"/>
</dbReference>
<dbReference type="EMBL" id="VULX01000018">
    <property type="protein sequence ID" value="MSR91925.1"/>
    <property type="molecule type" value="Genomic_DNA"/>
</dbReference>
<feature type="domain" description="Polymerase/histidinol phosphatase N-terminal" evidence="1">
    <location>
        <begin position="6"/>
        <end position="71"/>
    </location>
</feature>
<dbReference type="CDD" id="cd07438">
    <property type="entry name" value="PHP_HisPPase_AMP"/>
    <property type="match status" value="1"/>
</dbReference>
<gene>
    <name evidence="2" type="ORF">FYJ33_11055</name>
</gene>
<reference evidence="2 3" key="1">
    <citation type="submission" date="2019-08" db="EMBL/GenBank/DDBJ databases">
        <title>In-depth cultivation of the pig gut microbiome towards novel bacterial diversity and tailored functional studies.</title>
        <authorList>
            <person name="Wylensek D."/>
            <person name="Hitch T.C.A."/>
            <person name="Clavel T."/>
        </authorList>
    </citation>
    <scope>NUCLEOTIDE SEQUENCE [LARGE SCALE GENOMIC DNA]</scope>
    <source>
        <strain evidence="2 3">WCA-383-APC-5B</strain>
    </source>
</reference>
<keyword evidence="3" id="KW-1185">Reference proteome</keyword>
<dbReference type="Proteomes" id="UP000460287">
    <property type="component" value="Unassembled WGS sequence"/>
</dbReference>
<dbReference type="GO" id="GO:0035312">
    <property type="term" value="F:5'-3' DNA exonuclease activity"/>
    <property type="evidence" value="ECO:0007669"/>
    <property type="project" value="TreeGrafter"/>
</dbReference>
<dbReference type="PANTHER" id="PTHR42924">
    <property type="entry name" value="EXONUCLEASE"/>
    <property type="match status" value="1"/>
</dbReference>
<dbReference type="GO" id="GO:0004534">
    <property type="term" value="F:5'-3' RNA exonuclease activity"/>
    <property type="evidence" value="ECO:0007669"/>
    <property type="project" value="TreeGrafter"/>
</dbReference>
<evidence type="ECO:0000313" key="2">
    <source>
        <dbReference type="EMBL" id="MSR91925.1"/>
    </source>
</evidence>
<dbReference type="PANTHER" id="PTHR42924:SF3">
    <property type="entry name" value="POLYMERASE_HISTIDINOL PHOSPHATASE N-TERMINAL DOMAIN-CONTAINING PROTEIN"/>
    <property type="match status" value="1"/>
</dbReference>
<name>A0A7X2N0E7_9CLOT</name>
<evidence type="ECO:0000313" key="3">
    <source>
        <dbReference type="Proteomes" id="UP000460287"/>
    </source>
</evidence>
<organism evidence="2 3">
    <name type="scientific">Inconstantimicrobium porci</name>
    <dbReference type="NCBI Taxonomy" id="2652291"/>
    <lineage>
        <taxon>Bacteria</taxon>
        <taxon>Bacillati</taxon>
        <taxon>Bacillota</taxon>
        <taxon>Clostridia</taxon>
        <taxon>Eubacteriales</taxon>
        <taxon>Clostridiaceae</taxon>
        <taxon>Inconstantimicrobium</taxon>
    </lineage>
</organism>
<dbReference type="AlphaFoldDB" id="A0A7X2N0E7"/>
<dbReference type="InterPro" id="IPR003141">
    <property type="entry name" value="Pol/His_phosphatase_N"/>
</dbReference>
<dbReference type="RefSeq" id="WP_154531825.1">
    <property type="nucleotide sequence ID" value="NZ_VULX01000018.1"/>
</dbReference>
<proteinExistence type="predicted"/>
<dbReference type="SUPFAM" id="SSF89550">
    <property type="entry name" value="PHP domain-like"/>
    <property type="match status" value="1"/>
</dbReference>
<dbReference type="Gene3D" id="1.10.150.650">
    <property type="match status" value="1"/>
</dbReference>
<evidence type="ECO:0000259" key="1">
    <source>
        <dbReference type="SMART" id="SM00481"/>
    </source>
</evidence>
<dbReference type="InterPro" id="IPR052018">
    <property type="entry name" value="PHP_domain"/>
</dbReference>
<protein>
    <submittedName>
        <fullName evidence="2">PHP domain-containing protein</fullName>
    </submittedName>
</protein>
<accession>A0A7X2N0E7</accession>
<sequence length="273" mass="30885">MEAKYVDLHIHSYYSDGTMSTAEILDMAKKNNVGVMAITDHDVLEGSRELMNICKDSGVKCIPGVELDALYHNLNFHILGYGVDLENEEFQKFVKKDRALLDEVNTKLIEKMESDCDDVSLEDYNKYSYERNKGGWKALHYLVHKGLTKNVWEGFGIYNKYGVYNSCADFPTIEEVCAQIHKARGKAVLAHPGKVIYKDTIEEFIEEVKGIVPFGIDGIECYYPAHSEEITKACLDICKDNGLFVTTGSDCHGEFQDTTIGQTKITEEDLKKH</sequence>